<name>A0A4V3WDV1_9BACL</name>
<dbReference type="RefSeq" id="WP_136373228.1">
    <property type="nucleotide sequence ID" value="NZ_SSOB01000052.1"/>
</dbReference>
<dbReference type="PANTHER" id="PTHR44943">
    <property type="entry name" value="CELLULOSE SYNTHASE OPERON PROTEIN C"/>
    <property type="match status" value="1"/>
</dbReference>
<proteinExistence type="predicted"/>
<dbReference type="Pfam" id="PF17128">
    <property type="entry name" value="DUF5107"/>
    <property type="match status" value="1"/>
</dbReference>
<gene>
    <name evidence="4" type="ORF">E6C55_28460</name>
</gene>
<dbReference type="InterPro" id="IPR033396">
    <property type="entry name" value="DUF5107"/>
</dbReference>
<dbReference type="Pfam" id="PF13432">
    <property type="entry name" value="TPR_16"/>
    <property type="match status" value="3"/>
</dbReference>
<keyword evidence="1" id="KW-0677">Repeat</keyword>
<evidence type="ECO:0000256" key="1">
    <source>
        <dbReference type="ARBA" id="ARBA00022737"/>
    </source>
</evidence>
<dbReference type="OrthoDB" id="174931at2"/>
<dbReference type="Gene3D" id="1.25.40.10">
    <property type="entry name" value="Tetratricopeptide repeat domain"/>
    <property type="match status" value="4"/>
</dbReference>
<comment type="caution">
    <text evidence="4">The sequence shown here is derived from an EMBL/GenBank/DDBJ whole genome shotgun (WGS) entry which is preliminary data.</text>
</comment>
<keyword evidence="2" id="KW-0802">TPR repeat</keyword>
<organism evidence="4 5">
    <name type="scientific">Cohnella fermenti</name>
    <dbReference type="NCBI Taxonomy" id="2565925"/>
    <lineage>
        <taxon>Bacteria</taxon>
        <taxon>Bacillati</taxon>
        <taxon>Bacillota</taxon>
        <taxon>Bacilli</taxon>
        <taxon>Bacillales</taxon>
        <taxon>Paenibacillaceae</taxon>
        <taxon>Cohnella</taxon>
    </lineage>
</organism>
<dbReference type="SMART" id="SM00028">
    <property type="entry name" value="TPR"/>
    <property type="match status" value="9"/>
</dbReference>
<evidence type="ECO:0000313" key="4">
    <source>
        <dbReference type="EMBL" id="THF73616.1"/>
    </source>
</evidence>
<dbReference type="Proteomes" id="UP000310636">
    <property type="component" value="Unassembled WGS sequence"/>
</dbReference>
<reference evidence="4 5" key="1">
    <citation type="submission" date="2019-04" db="EMBL/GenBank/DDBJ databases">
        <title>Cohnella sp. nov. isolated from preserved vegetables.</title>
        <authorList>
            <person name="Lin S.-Y."/>
            <person name="Hung M.-H."/>
            <person name="Young C.-C."/>
        </authorList>
    </citation>
    <scope>NUCLEOTIDE SEQUENCE [LARGE SCALE GENOMIC DNA]</scope>
    <source>
        <strain evidence="4 5">CC-MHH1044</strain>
    </source>
</reference>
<evidence type="ECO:0000256" key="2">
    <source>
        <dbReference type="ARBA" id="ARBA00022803"/>
    </source>
</evidence>
<dbReference type="InterPro" id="IPR051685">
    <property type="entry name" value="Ycf3/AcsC/BcsC/TPR_MFPF"/>
</dbReference>
<dbReference type="EMBL" id="SSOB01000052">
    <property type="protein sequence ID" value="THF73616.1"/>
    <property type="molecule type" value="Genomic_DNA"/>
</dbReference>
<accession>A0A4V3WDV1</accession>
<evidence type="ECO:0000313" key="5">
    <source>
        <dbReference type="Proteomes" id="UP000310636"/>
    </source>
</evidence>
<protein>
    <submittedName>
        <fullName evidence="4">DUF5107 domain-containing protein</fullName>
    </submittedName>
</protein>
<dbReference type="GO" id="GO:0030246">
    <property type="term" value="F:carbohydrate binding"/>
    <property type="evidence" value="ECO:0007669"/>
    <property type="project" value="InterPro"/>
</dbReference>
<dbReference type="AlphaFoldDB" id="A0A4V3WDV1"/>
<dbReference type="InterPro" id="IPR014718">
    <property type="entry name" value="GH-type_carb-bd"/>
</dbReference>
<feature type="domain" description="DUF5107" evidence="3">
    <location>
        <begin position="44"/>
        <end position="348"/>
    </location>
</feature>
<dbReference type="InterPro" id="IPR011990">
    <property type="entry name" value="TPR-like_helical_dom_sf"/>
</dbReference>
<dbReference type="SUPFAM" id="SSF48452">
    <property type="entry name" value="TPR-like"/>
    <property type="match status" value="2"/>
</dbReference>
<dbReference type="PANTHER" id="PTHR44943:SF8">
    <property type="entry name" value="TPR REPEAT-CONTAINING PROTEIN MJ0263"/>
    <property type="match status" value="1"/>
</dbReference>
<keyword evidence="5" id="KW-1185">Reference proteome</keyword>
<dbReference type="Gene3D" id="2.70.98.10">
    <property type="match status" value="1"/>
</dbReference>
<sequence length="1112" mass="125780">MLNESTKRARVWEATVQIPTYGVGKPDKNPMFLEKRVYQGSSGRVYPHPVIDKIEDEKRLQDYRMIFLENEYVRIEIMPELGGRIYRAVDKTNDYDFVYYNQVIKPALVGLAGPWVSGGIEFNWPQHHRPNTYGPVECKLTENEDGSATAWVAEIDRMYGTKVTTGFTLHPGKAYVEITAQLYNRTDAPQTFLWWANPAVAVNDHTQSVFPPDVTAVFDHGKRDVSRFPIATGTYYKMDYSEGVDISRYKNIPVPTSYMAYKSDYNFVGGYDHAKRAGLLHVANHHISPGKKQWTWGNGEFGQAWDRNLTDEDGPYIELMTGVFTDNQPDFTWLQPYEEKSFTQYFMPYKDIGVVKNASTEAAVNLEFDSETGIAEVHAYGTSRQEGAWIELEGPGAIYLKEQVELAPDAAYRKRVDIPTGVREHELRLTVKDASGRLLIGYRPKRPAEEPIPDAATPLPEPRELKTNEELYLAGLHLEQYRHATFEPEAYYLEGLRRDENDSRINIAYGTLLLRRGLYAESERHFRRAVARVTWRNPNPYDGEAYYQLGVSLKRQARLEEAFAAFYKSVWSAAWQDAGYLSLAQIAAGRGEFAEALELTESSLVRNSRSYKTRHLKTAVLRKLGRCEEAVRWCEETLALDIADFGASREKKLALEALCLGAEAAAAEVEFERLLRGDAHNYLALAEDYAAAGLYEDAAMLLEEAPAQARAYPMVPYAIGYCLAKLGRNEEARIAREEAASASPDYCFPNRLFELDVLEDAILRNPADARAPYYLGNLLYDKKRPEDAARSWEASLALDDTLPVVHRNLALAYYNKLGRPEQAECSLERAYGLDPSDARILYELDQLYKKRGVPPEKRLTFLESHGEAVARRDDLYLEYVTLHNSLGKHAEALALLGSRIFHPWEGGEGKATGQYVLALVELAKGELRSGNAAAAIERLRQALVYPANLGEGKLEGAQENNIWYCLGEAYDRLGRKEDALAAYVKASQGLEEPASAMYYNDQPPDMIYYQGLAWLALGSVKEARRRFNKLIDYAEKHRFDDVKIDYFAVSLPDFLVFEDDLNARNAIHCLYMKALGLLGLGRNEEAAEHFAEVLLREPNHQGAIVHRSADQP</sequence>
<evidence type="ECO:0000259" key="3">
    <source>
        <dbReference type="Pfam" id="PF17128"/>
    </source>
</evidence>
<dbReference type="InterPro" id="IPR019734">
    <property type="entry name" value="TPR_rpt"/>
</dbReference>